<comment type="caution">
    <text evidence="1">The sequence shown here is derived from an EMBL/GenBank/DDBJ whole genome shotgun (WGS) entry which is preliminary data.</text>
</comment>
<evidence type="ECO:0008006" key="3">
    <source>
        <dbReference type="Google" id="ProtNLM"/>
    </source>
</evidence>
<gene>
    <name evidence="1" type="ORF">HYZ11_08545</name>
</gene>
<dbReference type="Proteomes" id="UP000782312">
    <property type="component" value="Unassembled WGS sequence"/>
</dbReference>
<evidence type="ECO:0000313" key="1">
    <source>
        <dbReference type="EMBL" id="MBI3127635.1"/>
    </source>
</evidence>
<accession>A0A932HXQ6</accession>
<name>A0A932HXQ6_UNCTE</name>
<sequence length="297" mass="33056">MGPILTLFSRFSLPRYRRNRNSGRRSPAALRLARWAALAWLLAAAPGAVVEGAPAAGVEGAPLEGALHGFPAMRSLDGKKLADGDFAQWIEGGRLHIRILYEFGEGRRVEERAAFRQSPELVQEEWSLREMRGGELYRHFEVDFRSGAASAKKREEGGLREWTGKLELVEGRAFAGFGFTMALKALRERLMRGERVELRAAAFTPKPRLVEVELRHGGLDRMRMGGRLLRGDRFIVHAKIPWIATLFVDAPDHRIWLTNPAPAGFLRWEGPLAEPGDPVIRVDLLPGGESGAAEPIR</sequence>
<dbReference type="EMBL" id="JACPUR010000018">
    <property type="protein sequence ID" value="MBI3127635.1"/>
    <property type="molecule type" value="Genomic_DNA"/>
</dbReference>
<organism evidence="1 2">
    <name type="scientific">Tectimicrobiota bacterium</name>
    <dbReference type="NCBI Taxonomy" id="2528274"/>
    <lineage>
        <taxon>Bacteria</taxon>
        <taxon>Pseudomonadati</taxon>
        <taxon>Nitrospinota/Tectimicrobiota group</taxon>
        <taxon>Candidatus Tectimicrobiota</taxon>
    </lineage>
</organism>
<proteinExistence type="predicted"/>
<evidence type="ECO:0000313" key="2">
    <source>
        <dbReference type="Proteomes" id="UP000782312"/>
    </source>
</evidence>
<protein>
    <recommendedName>
        <fullName evidence="3">DUF3108 domain-containing protein</fullName>
    </recommendedName>
</protein>
<reference evidence="1" key="1">
    <citation type="submission" date="2020-07" db="EMBL/GenBank/DDBJ databases">
        <title>Huge and variable diversity of episymbiotic CPR bacteria and DPANN archaea in groundwater ecosystems.</title>
        <authorList>
            <person name="He C.Y."/>
            <person name="Keren R."/>
            <person name="Whittaker M."/>
            <person name="Farag I.F."/>
            <person name="Doudna J."/>
            <person name="Cate J.H.D."/>
            <person name="Banfield J.F."/>
        </authorList>
    </citation>
    <scope>NUCLEOTIDE SEQUENCE</scope>
    <source>
        <strain evidence="1">NC_groundwater_763_Ag_S-0.2um_68_21</strain>
    </source>
</reference>
<dbReference type="AlphaFoldDB" id="A0A932HXQ6"/>